<proteinExistence type="inferred from homology"/>
<keyword evidence="8" id="KW-1185">Reference proteome</keyword>
<dbReference type="EMBL" id="JAHVHU010000004">
    <property type="protein sequence ID" value="MBY5957242.1"/>
    <property type="molecule type" value="Genomic_DNA"/>
</dbReference>
<evidence type="ECO:0000313" key="7">
    <source>
        <dbReference type="EMBL" id="MBY5957242.1"/>
    </source>
</evidence>
<dbReference type="GO" id="GO:0016987">
    <property type="term" value="F:sigma factor activity"/>
    <property type="evidence" value="ECO:0007669"/>
    <property type="project" value="UniProtKB-KW"/>
</dbReference>
<name>A0A953HWV8_9BACT</name>
<dbReference type="PANTHER" id="PTHR43133:SF51">
    <property type="entry name" value="RNA POLYMERASE SIGMA FACTOR"/>
    <property type="match status" value="1"/>
</dbReference>
<keyword evidence="3" id="KW-0731">Sigma factor</keyword>
<dbReference type="InterPro" id="IPR036388">
    <property type="entry name" value="WH-like_DNA-bd_sf"/>
</dbReference>
<dbReference type="CDD" id="cd06171">
    <property type="entry name" value="Sigma70_r4"/>
    <property type="match status" value="1"/>
</dbReference>
<feature type="domain" description="RNA polymerase sigma factor 70 region 4 type 2" evidence="6">
    <location>
        <begin position="139"/>
        <end position="191"/>
    </location>
</feature>
<gene>
    <name evidence="7" type="ORF">KUV50_03780</name>
</gene>
<organism evidence="7 8">
    <name type="scientific">Membranihabitans marinus</name>
    <dbReference type="NCBI Taxonomy" id="1227546"/>
    <lineage>
        <taxon>Bacteria</taxon>
        <taxon>Pseudomonadati</taxon>
        <taxon>Bacteroidota</taxon>
        <taxon>Saprospiria</taxon>
        <taxon>Saprospirales</taxon>
        <taxon>Saprospiraceae</taxon>
        <taxon>Membranihabitans</taxon>
    </lineage>
</organism>
<dbReference type="GO" id="GO:0003677">
    <property type="term" value="F:DNA binding"/>
    <property type="evidence" value="ECO:0007669"/>
    <property type="project" value="InterPro"/>
</dbReference>
<reference evidence="7" key="1">
    <citation type="submission" date="2021-06" db="EMBL/GenBank/DDBJ databases">
        <title>44 bacteria genomes isolated from Dapeng, Shenzhen.</title>
        <authorList>
            <person name="Zheng W."/>
            <person name="Yu S."/>
            <person name="Huang Y."/>
        </authorList>
    </citation>
    <scope>NUCLEOTIDE SEQUENCE</scope>
    <source>
        <strain evidence="7">DP5N28-2</strain>
    </source>
</reference>
<evidence type="ECO:0000313" key="8">
    <source>
        <dbReference type="Proteomes" id="UP000753961"/>
    </source>
</evidence>
<evidence type="ECO:0000256" key="4">
    <source>
        <dbReference type="ARBA" id="ARBA00023163"/>
    </source>
</evidence>
<evidence type="ECO:0000256" key="2">
    <source>
        <dbReference type="ARBA" id="ARBA00023015"/>
    </source>
</evidence>
<dbReference type="InterPro" id="IPR007627">
    <property type="entry name" value="RNA_pol_sigma70_r2"/>
</dbReference>
<feature type="domain" description="RNA polymerase sigma-70 region 2" evidence="5">
    <location>
        <begin position="34"/>
        <end position="101"/>
    </location>
</feature>
<dbReference type="PANTHER" id="PTHR43133">
    <property type="entry name" value="RNA POLYMERASE ECF-TYPE SIGMA FACTO"/>
    <property type="match status" value="1"/>
</dbReference>
<dbReference type="Gene3D" id="1.10.10.10">
    <property type="entry name" value="Winged helix-like DNA-binding domain superfamily/Winged helix DNA-binding domain"/>
    <property type="match status" value="1"/>
</dbReference>
<protein>
    <submittedName>
        <fullName evidence="7">RNA polymerase sigma factor</fullName>
    </submittedName>
</protein>
<evidence type="ECO:0000259" key="5">
    <source>
        <dbReference type="Pfam" id="PF04542"/>
    </source>
</evidence>
<accession>A0A953HWV8</accession>
<dbReference type="InterPro" id="IPR013324">
    <property type="entry name" value="RNA_pol_sigma_r3/r4-like"/>
</dbReference>
<dbReference type="SUPFAM" id="SSF88659">
    <property type="entry name" value="Sigma3 and sigma4 domains of RNA polymerase sigma factors"/>
    <property type="match status" value="1"/>
</dbReference>
<dbReference type="SUPFAM" id="SSF88946">
    <property type="entry name" value="Sigma2 domain of RNA polymerase sigma factors"/>
    <property type="match status" value="1"/>
</dbReference>
<evidence type="ECO:0000256" key="3">
    <source>
        <dbReference type="ARBA" id="ARBA00023082"/>
    </source>
</evidence>
<dbReference type="NCBIfam" id="NF008888">
    <property type="entry name" value="PRK11922.1"/>
    <property type="match status" value="1"/>
</dbReference>
<dbReference type="NCBIfam" id="TIGR02937">
    <property type="entry name" value="sigma70-ECF"/>
    <property type="match status" value="1"/>
</dbReference>
<dbReference type="GO" id="GO:0006352">
    <property type="term" value="P:DNA-templated transcription initiation"/>
    <property type="evidence" value="ECO:0007669"/>
    <property type="project" value="InterPro"/>
</dbReference>
<dbReference type="InterPro" id="IPR013249">
    <property type="entry name" value="RNA_pol_sigma70_r4_t2"/>
</dbReference>
<evidence type="ECO:0000259" key="6">
    <source>
        <dbReference type="Pfam" id="PF08281"/>
    </source>
</evidence>
<dbReference type="Gene3D" id="1.10.1740.10">
    <property type="match status" value="1"/>
</dbReference>
<keyword evidence="2" id="KW-0805">Transcription regulation</keyword>
<dbReference type="InterPro" id="IPR039425">
    <property type="entry name" value="RNA_pol_sigma-70-like"/>
</dbReference>
<dbReference type="Pfam" id="PF04542">
    <property type="entry name" value="Sigma70_r2"/>
    <property type="match status" value="1"/>
</dbReference>
<dbReference type="Proteomes" id="UP000753961">
    <property type="component" value="Unassembled WGS sequence"/>
</dbReference>
<dbReference type="InterPro" id="IPR014284">
    <property type="entry name" value="RNA_pol_sigma-70_dom"/>
</dbReference>
<dbReference type="RefSeq" id="WP_222578763.1">
    <property type="nucleotide sequence ID" value="NZ_JAHVHU010000004.1"/>
</dbReference>
<dbReference type="AlphaFoldDB" id="A0A953HWV8"/>
<keyword evidence="4" id="KW-0804">Transcription</keyword>
<dbReference type="InterPro" id="IPR013325">
    <property type="entry name" value="RNA_pol_sigma_r2"/>
</dbReference>
<sequence length="223" mass="26292">MKLLKRKVGSDNALKESELIKRILSGEKELYEILVRRNNQKLYRVIRGYLNNEEEIEDAMQNAYLNAYEKLYQFKLNATFSTWLIRIGINEALARLREKKRSYTADSENGEYFINLTLELPDNKQPNPQKNMIKKETKQLLEDAIDQLDLKYRTVYIMKEVEGLSVKEVALALDLTESNVKVRLHRSRAMLKEILYELSVDKSIFEFGFGRCDRITERVMEKL</sequence>
<evidence type="ECO:0000256" key="1">
    <source>
        <dbReference type="ARBA" id="ARBA00010641"/>
    </source>
</evidence>
<dbReference type="Pfam" id="PF08281">
    <property type="entry name" value="Sigma70_r4_2"/>
    <property type="match status" value="1"/>
</dbReference>
<comment type="similarity">
    <text evidence="1">Belongs to the sigma-70 factor family. ECF subfamily.</text>
</comment>
<comment type="caution">
    <text evidence="7">The sequence shown here is derived from an EMBL/GenBank/DDBJ whole genome shotgun (WGS) entry which is preliminary data.</text>
</comment>